<dbReference type="Proteomes" id="UP000812277">
    <property type="component" value="Unassembled WGS sequence"/>
</dbReference>
<evidence type="ECO:0000313" key="3">
    <source>
        <dbReference type="EMBL" id="MBW7477544.1"/>
    </source>
</evidence>
<proteinExistence type="predicted"/>
<dbReference type="InterPro" id="IPR002881">
    <property type="entry name" value="DUF58"/>
</dbReference>
<feature type="transmembrane region" description="Helical" evidence="1">
    <location>
        <begin position="6"/>
        <end position="24"/>
    </location>
</feature>
<evidence type="ECO:0000259" key="2">
    <source>
        <dbReference type="Pfam" id="PF01882"/>
    </source>
</evidence>
<feature type="domain" description="DUF58" evidence="2">
    <location>
        <begin position="185"/>
        <end position="355"/>
    </location>
</feature>
<dbReference type="RefSeq" id="WP_219874816.1">
    <property type="nucleotide sequence ID" value="NZ_JAHZIJ010000026.1"/>
</dbReference>
<gene>
    <name evidence="3" type="ORF">K0T92_22755</name>
</gene>
<evidence type="ECO:0000256" key="1">
    <source>
        <dbReference type="SAM" id="Phobius"/>
    </source>
</evidence>
<comment type="caution">
    <text evidence="3">The sequence shown here is derived from an EMBL/GenBank/DDBJ whole genome shotgun (WGS) entry which is preliminary data.</text>
</comment>
<sequence length="364" mass="41777">MNIHWFIISAIVVILIQVLIFRLFSLKGFAYERSFNKAYCFEGDRVEMVERLVNSKMLPIPWLRVESQIHTGLKFESQHNFDVSDGSYYQNHKSFFSLMGNKQLTRRHNVQCNMRGCYRLKSTALTFGDLFGLYKKWIRIPLEEEIVVYPRPADLSDLNLPSRSWQGDVSVRRWIVDDPFYITGVRDYMPGDSMKSINWSATARAGELQVHRRDYTADYKLLVVLNVEDHPNVWTTVKDTAIIERGIRYAAALVQYASQQGMETGFATNGHHMDIPGKTVMVDMESGQDHMFYIFEQMAKLVISPVITSSELLNEISERYRERYDIVIVSAFVSEGIELAIDKLRSAGHGVDLLPIPQQEGGAA</sequence>
<keyword evidence="1" id="KW-0472">Membrane</keyword>
<keyword evidence="1" id="KW-1133">Transmembrane helix</keyword>
<keyword evidence="4" id="KW-1185">Reference proteome</keyword>
<name>A0ABS7DC77_9BACL</name>
<dbReference type="PANTHER" id="PTHR34351:SF2">
    <property type="entry name" value="DUF58 DOMAIN-CONTAINING PROTEIN"/>
    <property type="match status" value="1"/>
</dbReference>
<keyword evidence="1" id="KW-0812">Transmembrane</keyword>
<dbReference type="Pfam" id="PF01882">
    <property type="entry name" value="DUF58"/>
    <property type="match status" value="1"/>
</dbReference>
<accession>A0ABS7DC77</accession>
<organism evidence="3 4">
    <name type="scientific">Paenibacillus oenotherae</name>
    <dbReference type="NCBI Taxonomy" id="1435645"/>
    <lineage>
        <taxon>Bacteria</taxon>
        <taxon>Bacillati</taxon>
        <taxon>Bacillota</taxon>
        <taxon>Bacilli</taxon>
        <taxon>Bacillales</taxon>
        <taxon>Paenibacillaceae</taxon>
        <taxon>Paenibacillus</taxon>
    </lineage>
</organism>
<dbReference type="EMBL" id="JAHZIJ010000026">
    <property type="protein sequence ID" value="MBW7477544.1"/>
    <property type="molecule type" value="Genomic_DNA"/>
</dbReference>
<reference evidence="3 4" key="1">
    <citation type="submission" date="2021-07" db="EMBL/GenBank/DDBJ databases">
        <title>Paenibacillus radiodurans sp. nov., isolated from the southeastern edge of Tengger Desert.</title>
        <authorList>
            <person name="Zhang G."/>
        </authorList>
    </citation>
    <scope>NUCLEOTIDE SEQUENCE [LARGE SCALE GENOMIC DNA]</scope>
    <source>
        <strain evidence="3 4">DT7-4</strain>
    </source>
</reference>
<dbReference type="PANTHER" id="PTHR34351">
    <property type="entry name" value="SLR1927 PROTEIN-RELATED"/>
    <property type="match status" value="1"/>
</dbReference>
<protein>
    <submittedName>
        <fullName evidence="3">DUF58 domain-containing protein</fullName>
    </submittedName>
</protein>
<evidence type="ECO:0000313" key="4">
    <source>
        <dbReference type="Proteomes" id="UP000812277"/>
    </source>
</evidence>